<keyword evidence="4" id="KW-1185">Reference proteome</keyword>
<dbReference type="RefSeq" id="WP_239528878.1">
    <property type="nucleotide sequence ID" value="NZ_BAAAVO010000002.1"/>
</dbReference>
<dbReference type="SUPFAM" id="SSF56796">
    <property type="entry name" value="Dehydroquinate synthase-like"/>
    <property type="match status" value="1"/>
</dbReference>
<protein>
    <submittedName>
        <fullName evidence="3">NADP-dependent alcohol dehydrogenase</fullName>
        <ecNumber evidence="3">1.1.-.-</ecNumber>
    </submittedName>
</protein>
<dbReference type="PANTHER" id="PTHR11496">
    <property type="entry name" value="ALCOHOL DEHYDROGENASE"/>
    <property type="match status" value="1"/>
</dbReference>
<dbReference type="Proteomes" id="UP000802392">
    <property type="component" value="Unassembled WGS sequence"/>
</dbReference>
<dbReference type="InterPro" id="IPR001670">
    <property type="entry name" value="ADH_Fe/GldA"/>
</dbReference>
<dbReference type="NCBIfam" id="NF041822">
    <property type="entry name" value="daptide_DH"/>
    <property type="match status" value="1"/>
</dbReference>
<evidence type="ECO:0000259" key="2">
    <source>
        <dbReference type="Pfam" id="PF00465"/>
    </source>
</evidence>
<accession>A0ABX0TLC2</accession>
<evidence type="ECO:0000313" key="4">
    <source>
        <dbReference type="Proteomes" id="UP000802392"/>
    </source>
</evidence>
<organism evidence="3 4">
    <name type="scientific">Paenarthrobacter ilicis</name>
    <dbReference type="NCBI Taxonomy" id="43665"/>
    <lineage>
        <taxon>Bacteria</taxon>
        <taxon>Bacillati</taxon>
        <taxon>Actinomycetota</taxon>
        <taxon>Actinomycetes</taxon>
        <taxon>Micrococcales</taxon>
        <taxon>Micrococcaceae</taxon>
        <taxon>Paenarthrobacter</taxon>
    </lineage>
</organism>
<dbReference type="PANTHER" id="PTHR11496:SF83">
    <property type="entry name" value="HYDROXYACID-OXOACID TRANSHYDROGENASE, MITOCHONDRIAL"/>
    <property type="match status" value="1"/>
</dbReference>
<dbReference type="EMBL" id="JAAOZD010000005">
    <property type="protein sequence ID" value="NIJ02253.1"/>
    <property type="molecule type" value="Genomic_DNA"/>
</dbReference>
<reference evidence="3 4" key="1">
    <citation type="submission" date="2020-03" db="EMBL/GenBank/DDBJ databases">
        <title>Genomic Encyclopedia of Type Strains, Phase III (KMG-III): the genomes of soil and plant-associated and newly described type strains.</title>
        <authorList>
            <person name="Whitman W."/>
        </authorList>
    </citation>
    <scope>NUCLEOTIDE SEQUENCE [LARGE SCALE GENOMIC DNA]</scope>
    <source>
        <strain evidence="3 4">CECT 4207</strain>
    </source>
</reference>
<evidence type="ECO:0000256" key="1">
    <source>
        <dbReference type="ARBA" id="ARBA00023002"/>
    </source>
</evidence>
<dbReference type="GO" id="GO:0016491">
    <property type="term" value="F:oxidoreductase activity"/>
    <property type="evidence" value="ECO:0007669"/>
    <property type="project" value="UniProtKB-KW"/>
</dbReference>
<dbReference type="InterPro" id="IPR049692">
    <property type="entry name" value="Daptide_DH"/>
</dbReference>
<name>A0ABX0TLC2_9MICC</name>
<dbReference type="Pfam" id="PF00465">
    <property type="entry name" value="Fe-ADH"/>
    <property type="match status" value="1"/>
</dbReference>
<dbReference type="Gene3D" id="3.40.50.1970">
    <property type="match status" value="1"/>
</dbReference>
<dbReference type="EC" id="1.1.-.-" evidence="3"/>
<proteinExistence type="predicted"/>
<dbReference type="InterPro" id="IPR039697">
    <property type="entry name" value="Alcohol_dehydrogenase_Fe"/>
</dbReference>
<feature type="domain" description="Alcohol dehydrogenase iron-type/glycerol dehydrogenase GldA" evidence="2">
    <location>
        <begin position="64"/>
        <end position="176"/>
    </location>
</feature>
<gene>
    <name evidence="3" type="ORF">FHR86_002594</name>
</gene>
<keyword evidence="1 3" id="KW-0560">Oxidoreductase</keyword>
<comment type="caution">
    <text evidence="3">The sequence shown here is derived from an EMBL/GenBank/DDBJ whole genome shotgun (WGS) entry which is preliminary data.</text>
</comment>
<evidence type="ECO:0000313" key="3">
    <source>
        <dbReference type="EMBL" id="NIJ02253.1"/>
    </source>
</evidence>
<sequence>MIADRTWKTRCVITDEGRSSRVVGGLTRGKTGLVVDAALPGHRSKLLAGDLKGAPVLELTAAPVTVETLRLVGSFIREYGLRTVVALGGGSILDAVKLATLFTADPSLAIFAERHAKRSGLLVLPPMNNPLDRAKTVLLPSTVGTGAEVSGVACLDTAVGRRLVVSRNLAGDAAVLEAGHLATLPRHLLFEGLLEAFLRVAGTMIGSTATMFDGDGYVLLQRIVALGERLTREDTPQLRLSAAHLSLETHTGWALVGRNPYGAKHWYLANELAFITGTRKMVATASVIGPIWEEIQNGASGWGSDARLRELWSMVTHSDAALDPDPAHGINELMWRWGITGLQSISEETLVGTTEAAIANWGGGLPMLRGLDTAQIRHVLNAAAGQQHLPGPTGTLRAAGERR</sequence>